<dbReference type="Pfam" id="PF02559">
    <property type="entry name" value="CarD_TRCF_RID"/>
    <property type="match status" value="1"/>
</dbReference>
<dbReference type="Proteomes" id="UP000606193">
    <property type="component" value="Unassembled WGS sequence"/>
</dbReference>
<dbReference type="Gene3D" id="1.20.58.1290">
    <property type="entry name" value="CarD-like, C-terminal domain"/>
    <property type="match status" value="1"/>
</dbReference>
<keyword evidence="3" id="KW-1185">Reference proteome</keyword>
<dbReference type="InterPro" id="IPR048792">
    <property type="entry name" value="CarD_C"/>
</dbReference>
<dbReference type="InterPro" id="IPR042215">
    <property type="entry name" value="CarD-like_C"/>
</dbReference>
<dbReference type="SMART" id="SM01058">
    <property type="entry name" value="CarD_TRCF"/>
    <property type="match status" value="1"/>
</dbReference>
<dbReference type="InterPro" id="IPR036101">
    <property type="entry name" value="CarD-like/TRCF_RID_sf"/>
</dbReference>
<reference evidence="2 3" key="1">
    <citation type="submission" date="2020-08" db="EMBL/GenBank/DDBJ databases">
        <title>Genome public.</title>
        <authorList>
            <person name="Liu C."/>
            <person name="Sun Q."/>
        </authorList>
    </citation>
    <scope>NUCLEOTIDE SEQUENCE [LARGE SCALE GENOMIC DNA]</scope>
    <source>
        <strain evidence="2 3">NSJ-37</strain>
    </source>
</reference>
<dbReference type="RefSeq" id="WP_118677271.1">
    <property type="nucleotide sequence ID" value="NZ_JACRSX010000007.1"/>
</dbReference>
<dbReference type="InterPro" id="IPR003711">
    <property type="entry name" value="CarD-like/TRCF_RID"/>
</dbReference>
<evidence type="ECO:0000259" key="1">
    <source>
        <dbReference type="SMART" id="SM01058"/>
    </source>
</evidence>
<gene>
    <name evidence="2" type="ORF">H8704_07305</name>
</gene>
<dbReference type="PANTHER" id="PTHR38447:SF1">
    <property type="entry name" value="RNA POLYMERASE-BINDING TRANSCRIPTION FACTOR CARD"/>
    <property type="match status" value="1"/>
</dbReference>
<dbReference type="Pfam" id="PF21095">
    <property type="entry name" value="CarD_C"/>
    <property type="match status" value="1"/>
</dbReference>
<name>A0ABR7N1E6_9FIRM</name>
<feature type="domain" description="CarD-like/TRCF RNAP-interacting" evidence="1">
    <location>
        <begin position="1"/>
        <end position="113"/>
    </location>
</feature>
<dbReference type="SUPFAM" id="SSF141259">
    <property type="entry name" value="CarD-like"/>
    <property type="match status" value="1"/>
</dbReference>
<comment type="caution">
    <text evidence="2">The sequence shown here is derived from an EMBL/GenBank/DDBJ whole genome shotgun (WGS) entry which is preliminary data.</text>
</comment>
<dbReference type="EMBL" id="JACRSX010000007">
    <property type="protein sequence ID" value="MBC8562435.1"/>
    <property type="molecule type" value="Genomic_DNA"/>
</dbReference>
<organism evidence="2 3">
    <name type="scientific">Jutongia huaianensis</name>
    <dbReference type="NCBI Taxonomy" id="2763668"/>
    <lineage>
        <taxon>Bacteria</taxon>
        <taxon>Bacillati</taxon>
        <taxon>Bacillota</taxon>
        <taxon>Clostridia</taxon>
        <taxon>Lachnospirales</taxon>
        <taxon>Lachnospiraceae</taxon>
        <taxon>Jutongia</taxon>
    </lineage>
</organism>
<protein>
    <submittedName>
        <fullName evidence="2">CarD family transcriptional regulator</fullName>
    </submittedName>
</protein>
<proteinExistence type="predicted"/>
<dbReference type="InterPro" id="IPR052531">
    <property type="entry name" value="CarD-like_regulator"/>
</dbReference>
<sequence>MYQVNDSVVYGTHGVCEVTAVGRLSMSVADRKKKYYTLRPVYQKDSLVYVPVDHIKLPMRLVLGKEEAEKLVEEIPSLETIWIVNEKERESQYKEAVRSGDCRELVRIIKTIYLHEKERMDKGKKVAAVDERYFHQAEELLYGELAYALGMEISQVGDYIAQKLGR</sequence>
<dbReference type="Gene3D" id="2.40.10.170">
    <property type="match status" value="1"/>
</dbReference>
<evidence type="ECO:0000313" key="2">
    <source>
        <dbReference type="EMBL" id="MBC8562435.1"/>
    </source>
</evidence>
<evidence type="ECO:0000313" key="3">
    <source>
        <dbReference type="Proteomes" id="UP000606193"/>
    </source>
</evidence>
<accession>A0ABR7N1E6</accession>
<dbReference type="PANTHER" id="PTHR38447">
    <property type="entry name" value="TRANSCRIPTION FACTOR YDEB-RELATED"/>
    <property type="match status" value="1"/>
</dbReference>